<dbReference type="SMART" id="SM00490">
    <property type="entry name" value="HELICc"/>
    <property type="match status" value="1"/>
</dbReference>
<feature type="binding site" evidence="12">
    <location>
        <begin position="38"/>
        <end position="45"/>
    </location>
    <ligand>
        <name>ATP</name>
        <dbReference type="ChEBI" id="CHEBI:30616"/>
    </ligand>
</feature>
<dbReference type="SMART" id="SM00487">
    <property type="entry name" value="DEXDc"/>
    <property type="match status" value="1"/>
</dbReference>
<dbReference type="PROSITE" id="PS50151">
    <property type="entry name" value="UVR"/>
    <property type="match status" value="1"/>
</dbReference>
<evidence type="ECO:0000256" key="8">
    <source>
        <dbReference type="ARBA" id="ARBA00022881"/>
    </source>
</evidence>
<dbReference type="InterPro" id="IPR006935">
    <property type="entry name" value="Helicase/UvrB_N"/>
</dbReference>
<sequence>MDQFELVSKYKPQGDQPTAIQSLVEGINEGKRFQTLLGATGTGKTFTVSNLIKEVNKPTLVIAHNKTLAGQLYSEFKEFFPNNAVEYFVSYYDYYQPEAYVPQTDTFIEKDASINDEIDKLRHSATSALFERKDVIIIASVSCIYGLGSPEEYKELVVSLRTGMEIERNQLLRKMVDVQYERNDIDFRRGTFRVRGDVVEIFPVSKDEQCIRVEFFGDEIDRIREVDALTGEILGEREHVAIFPASHFVTREEKMQKAIKNIEAELEEQLAKMRENGKLLEAQRLEQRTNYDLEMMREMGFCSGIENYSRHLTLRPAGSTPYTLLDFFPEDFLIVVDESHVTIPQIRGMYNGDQARKQVLVDHGFRLPSALDNRPLRFEEFEKHIKNIVFVSATPGPYEIEHTPKMIEQIIRPTGLLDPTIDVRPIEGQIDDLIGEIQARVEKNERVLITTLTKKMSEDLTDYLKEIGIKVNYLHSEIKTLERIEIIRELRLGKYDVLIGINLLREGLDIPEVSLVAILDADKEGFLRSERSLIQTIGRAARNANGHVIMYADKITNSMELAINETKRRREIQEAYNKKHGITPQTIQKEIREAIRATMAAEDQEEYKTSVSKTITKLPKKEREKVISDMEAEMKEAAKALNFERAAELRDLILELKAEG</sequence>
<dbReference type="HAMAP" id="MF_00204">
    <property type="entry name" value="UvrB"/>
    <property type="match status" value="1"/>
</dbReference>
<keyword evidence="6 12" id="KW-0228">DNA excision</keyword>
<keyword evidence="3 12" id="KW-0963">Cytoplasm</keyword>
<evidence type="ECO:0000256" key="14">
    <source>
        <dbReference type="SAM" id="Coils"/>
    </source>
</evidence>
<evidence type="ECO:0000256" key="10">
    <source>
        <dbReference type="ARBA" id="ARBA00026033"/>
    </source>
</evidence>
<dbReference type="SUPFAM" id="SSF46600">
    <property type="entry name" value="C-terminal UvrC-binding domain of UvrB"/>
    <property type="match status" value="1"/>
</dbReference>
<evidence type="ECO:0000259" key="17">
    <source>
        <dbReference type="PROSITE" id="PS51194"/>
    </source>
</evidence>
<comment type="subcellular location">
    <subcellularLocation>
        <location evidence="1 12 13">Cytoplasm</location>
    </subcellularLocation>
</comment>
<protein>
    <recommendedName>
        <fullName evidence="11 12">UvrABC system protein B</fullName>
        <shortName evidence="12">Protein UvrB</shortName>
    </recommendedName>
    <alternativeName>
        <fullName evidence="12">Excinuclease ABC subunit B</fullName>
    </alternativeName>
</protein>
<reference evidence="18 19" key="1">
    <citation type="submission" date="2023-07" db="EMBL/GenBank/DDBJ databases">
        <title>Genomic Encyclopedia of Type Strains, Phase IV (KMG-IV): sequencing the most valuable type-strain genomes for metagenomic binning, comparative biology and taxonomic classification.</title>
        <authorList>
            <person name="Goeker M."/>
        </authorList>
    </citation>
    <scope>NUCLEOTIDE SEQUENCE [LARGE SCALE GENOMIC DNA]</scope>
    <source>
        <strain evidence="18 19">DSM 17723</strain>
    </source>
</reference>
<dbReference type="PANTHER" id="PTHR24029:SF0">
    <property type="entry name" value="UVRABC SYSTEM PROTEIN B"/>
    <property type="match status" value="1"/>
</dbReference>
<dbReference type="Pfam" id="PF17757">
    <property type="entry name" value="UvrB_inter"/>
    <property type="match status" value="1"/>
</dbReference>
<keyword evidence="14" id="KW-0175">Coiled coil</keyword>
<proteinExistence type="inferred from homology"/>
<dbReference type="CDD" id="cd17916">
    <property type="entry name" value="DEXHc_UvrB"/>
    <property type="match status" value="1"/>
</dbReference>
<evidence type="ECO:0000259" key="16">
    <source>
        <dbReference type="PROSITE" id="PS51192"/>
    </source>
</evidence>
<dbReference type="NCBIfam" id="TIGR00631">
    <property type="entry name" value="uvrb"/>
    <property type="match status" value="1"/>
</dbReference>
<evidence type="ECO:0000256" key="11">
    <source>
        <dbReference type="ARBA" id="ARBA00029504"/>
    </source>
</evidence>
<evidence type="ECO:0000256" key="3">
    <source>
        <dbReference type="ARBA" id="ARBA00022490"/>
    </source>
</evidence>
<evidence type="ECO:0000256" key="4">
    <source>
        <dbReference type="ARBA" id="ARBA00022741"/>
    </source>
</evidence>
<dbReference type="Gene3D" id="3.40.50.300">
    <property type="entry name" value="P-loop containing nucleotide triphosphate hydrolases"/>
    <property type="match status" value="3"/>
</dbReference>
<dbReference type="InterPro" id="IPR036876">
    <property type="entry name" value="UVR_dom_sf"/>
</dbReference>
<accession>A0ABT9YZ68</accession>
<evidence type="ECO:0000259" key="15">
    <source>
        <dbReference type="PROSITE" id="PS50151"/>
    </source>
</evidence>
<dbReference type="Pfam" id="PF12344">
    <property type="entry name" value="UvrB"/>
    <property type="match status" value="1"/>
</dbReference>
<evidence type="ECO:0000256" key="5">
    <source>
        <dbReference type="ARBA" id="ARBA00022763"/>
    </source>
</evidence>
<evidence type="ECO:0000256" key="6">
    <source>
        <dbReference type="ARBA" id="ARBA00022769"/>
    </source>
</evidence>
<feature type="domain" description="Helicase ATP-binding" evidence="16">
    <location>
        <begin position="25"/>
        <end position="159"/>
    </location>
</feature>
<evidence type="ECO:0000256" key="13">
    <source>
        <dbReference type="RuleBase" id="RU003587"/>
    </source>
</evidence>
<evidence type="ECO:0000313" key="18">
    <source>
        <dbReference type="EMBL" id="MDQ0225296.1"/>
    </source>
</evidence>
<dbReference type="NCBIfam" id="NF003673">
    <property type="entry name" value="PRK05298.1"/>
    <property type="match status" value="1"/>
</dbReference>
<comment type="domain">
    <text evidence="12">The beta-hairpin motif is involved in DNA binding.</text>
</comment>
<keyword evidence="9 12" id="KW-0234">DNA repair</keyword>
<evidence type="ECO:0000256" key="2">
    <source>
        <dbReference type="ARBA" id="ARBA00008533"/>
    </source>
</evidence>
<keyword evidence="8 12" id="KW-0267">Excision nuclease</keyword>
<comment type="similarity">
    <text evidence="2 12 13">Belongs to the UvrB family.</text>
</comment>
<dbReference type="PANTHER" id="PTHR24029">
    <property type="entry name" value="UVRABC SYSTEM PROTEIN B"/>
    <property type="match status" value="1"/>
</dbReference>
<dbReference type="InterPro" id="IPR001943">
    <property type="entry name" value="UVR_dom"/>
</dbReference>
<dbReference type="Gene3D" id="4.10.860.10">
    <property type="entry name" value="UVR domain"/>
    <property type="match status" value="1"/>
</dbReference>
<keyword evidence="19" id="KW-1185">Reference proteome</keyword>
<comment type="function">
    <text evidence="12">The UvrABC repair system catalyzes the recognition and processing of DNA lesions. A damage recognition complex composed of 2 UvrA and 2 UvrB subunits scans DNA for abnormalities. Upon binding of the UvrA(2)B(2) complex to a putative damaged site, the DNA wraps around one UvrB monomer. DNA wrap is dependent on ATP binding by UvrB and probably causes local melting of the DNA helix, facilitating insertion of UvrB beta-hairpin between the DNA strands. Then UvrB probes one DNA strand for the presence of a lesion. If a lesion is found the UvrA subunits dissociate and the UvrB-DNA preincision complex is formed. This complex is subsequently bound by UvrC and the second UvrB is released. If no lesion is found, the DNA wraps around the other UvrB subunit that will check the other stand for damage.</text>
</comment>
<gene>
    <name evidence="12" type="primary">uvrB</name>
    <name evidence="18" type="ORF">J2S02_001640</name>
</gene>
<dbReference type="InterPro" id="IPR041471">
    <property type="entry name" value="UvrB_inter"/>
</dbReference>
<name>A0ABT9YZ68_9BACI</name>
<dbReference type="Pfam" id="PF04851">
    <property type="entry name" value="ResIII"/>
    <property type="match status" value="1"/>
</dbReference>
<dbReference type="SUPFAM" id="SSF52540">
    <property type="entry name" value="P-loop containing nucleoside triphosphate hydrolases"/>
    <property type="match status" value="2"/>
</dbReference>
<dbReference type="EMBL" id="JAUSTZ010000003">
    <property type="protein sequence ID" value="MDQ0225296.1"/>
    <property type="molecule type" value="Genomic_DNA"/>
</dbReference>
<dbReference type="PROSITE" id="PS51194">
    <property type="entry name" value="HELICASE_CTER"/>
    <property type="match status" value="1"/>
</dbReference>
<dbReference type="Pfam" id="PF02151">
    <property type="entry name" value="UVR"/>
    <property type="match status" value="1"/>
</dbReference>
<dbReference type="RefSeq" id="WP_174879267.1">
    <property type="nucleotide sequence ID" value="NZ_CADEPK010000012.1"/>
</dbReference>
<dbReference type="InterPro" id="IPR001650">
    <property type="entry name" value="Helicase_C-like"/>
</dbReference>
<organism evidence="18 19">
    <name type="scientific">Metabacillus niabensis</name>
    <dbReference type="NCBI Taxonomy" id="324854"/>
    <lineage>
        <taxon>Bacteria</taxon>
        <taxon>Bacillati</taxon>
        <taxon>Bacillota</taxon>
        <taxon>Bacilli</taxon>
        <taxon>Bacillales</taxon>
        <taxon>Bacillaceae</taxon>
        <taxon>Metabacillus</taxon>
    </lineage>
</organism>
<feature type="short sequence motif" description="Beta-hairpin" evidence="12">
    <location>
        <begin position="91"/>
        <end position="114"/>
    </location>
</feature>
<keyword evidence="4 12" id="KW-0547">Nucleotide-binding</keyword>
<dbReference type="InterPro" id="IPR014001">
    <property type="entry name" value="Helicase_ATP-bd"/>
</dbReference>
<dbReference type="PROSITE" id="PS51192">
    <property type="entry name" value="HELICASE_ATP_BIND_1"/>
    <property type="match status" value="1"/>
</dbReference>
<evidence type="ECO:0000313" key="19">
    <source>
        <dbReference type="Proteomes" id="UP001232245"/>
    </source>
</evidence>
<feature type="coiled-coil region" evidence="14">
    <location>
        <begin position="252"/>
        <end position="283"/>
    </location>
</feature>
<keyword evidence="7 12" id="KW-0067">ATP-binding</keyword>
<evidence type="ECO:0000256" key="1">
    <source>
        <dbReference type="ARBA" id="ARBA00004496"/>
    </source>
</evidence>
<dbReference type="InterPro" id="IPR004807">
    <property type="entry name" value="UvrB"/>
</dbReference>
<dbReference type="CDD" id="cd18790">
    <property type="entry name" value="SF2_C_UvrB"/>
    <property type="match status" value="1"/>
</dbReference>
<keyword evidence="12 13" id="KW-0742">SOS response</keyword>
<feature type="domain" description="Helicase C-terminal" evidence="17">
    <location>
        <begin position="429"/>
        <end position="595"/>
    </location>
</feature>
<dbReference type="Pfam" id="PF00271">
    <property type="entry name" value="Helicase_C"/>
    <property type="match status" value="1"/>
</dbReference>
<dbReference type="InterPro" id="IPR027417">
    <property type="entry name" value="P-loop_NTPase"/>
</dbReference>
<keyword evidence="5 12" id="KW-0227">DNA damage</keyword>
<dbReference type="Proteomes" id="UP001232245">
    <property type="component" value="Unassembled WGS sequence"/>
</dbReference>
<feature type="coiled-coil region" evidence="14">
    <location>
        <begin position="620"/>
        <end position="647"/>
    </location>
</feature>
<evidence type="ECO:0000256" key="12">
    <source>
        <dbReference type="HAMAP-Rule" id="MF_00204"/>
    </source>
</evidence>
<comment type="caution">
    <text evidence="18">The sequence shown here is derived from an EMBL/GenBank/DDBJ whole genome shotgun (WGS) entry which is preliminary data.</text>
</comment>
<evidence type="ECO:0000256" key="9">
    <source>
        <dbReference type="ARBA" id="ARBA00023204"/>
    </source>
</evidence>
<evidence type="ECO:0000256" key="7">
    <source>
        <dbReference type="ARBA" id="ARBA00022840"/>
    </source>
</evidence>
<dbReference type="InterPro" id="IPR024759">
    <property type="entry name" value="UvrB_YAD/RRR_dom"/>
</dbReference>
<comment type="subunit">
    <text evidence="10 12 13">Forms a heterotetramer with UvrA during the search for lesions. Interacts with UvrC in an incision complex.</text>
</comment>
<feature type="domain" description="UVR" evidence="15">
    <location>
        <begin position="624"/>
        <end position="659"/>
    </location>
</feature>